<dbReference type="EMBL" id="MNCJ02000320">
    <property type="protein sequence ID" value="KAF5804373.1"/>
    <property type="molecule type" value="Genomic_DNA"/>
</dbReference>
<evidence type="ECO:0000313" key="2">
    <source>
        <dbReference type="Proteomes" id="UP000215914"/>
    </source>
</evidence>
<dbReference type="Proteomes" id="UP000215914">
    <property type="component" value="Unassembled WGS sequence"/>
</dbReference>
<evidence type="ECO:0000313" key="1">
    <source>
        <dbReference type="EMBL" id="KAF5804373.1"/>
    </source>
</evidence>
<dbReference type="AlphaFoldDB" id="A0A9K3IWH3"/>
<name>A0A9K3IWH3_HELAN</name>
<reference evidence="1" key="1">
    <citation type="journal article" date="2017" name="Nature">
        <title>The sunflower genome provides insights into oil metabolism, flowering and Asterid evolution.</title>
        <authorList>
            <person name="Badouin H."/>
            <person name="Gouzy J."/>
            <person name="Grassa C.J."/>
            <person name="Murat F."/>
            <person name="Staton S.E."/>
            <person name="Cottret L."/>
            <person name="Lelandais-Briere C."/>
            <person name="Owens G.L."/>
            <person name="Carrere S."/>
            <person name="Mayjonade B."/>
            <person name="Legrand L."/>
            <person name="Gill N."/>
            <person name="Kane N.C."/>
            <person name="Bowers J.E."/>
            <person name="Hubner S."/>
            <person name="Bellec A."/>
            <person name="Berard A."/>
            <person name="Berges H."/>
            <person name="Blanchet N."/>
            <person name="Boniface M.C."/>
            <person name="Brunel D."/>
            <person name="Catrice O."/>
            <person name="Chaidir N."/>
            <person name="Claudel C."/>
            <person name="Donnadieu C."/>
            <person name="Faraut T."/>
            <person name="Fievet G."/>
            <person name="Helmstetter N."/>
            <person name="King M."/>
            <person name="Knapp S.J."/>
            <person name="Lai Z."/>
            <person name="Le Paslier M.C."/>
            <person name="Lippi Y."/>
            <person name="Lorenzon L."/>
            <person name="Mandel J.R."/>
            <person name="Marage G."/>
            <person name="Marchand G."/>
            <person name="Marquand E."/>
            <person name="Bret-Mestries E."/>
            <person name="Morien E."/>
            <person name="Nambeesan S."/>
            <person name="Nguyen T."/>
            <person name="Pegot-Espagnet P."/>
            <person name="Pouilly N."/>
            <person name="Raftis F."/>
            <person name="Sallet E."/>
            <person name="Schiex T."/>
            <person name="Thomas J."/>
            <person name="Vandecasteele C."/>
            <person name="Vares D."/>
            <person name="Vear F."/>
            <person name="Vautrin S."/>
            <person name="Crespi M."/>
            <person name="Mangin B."/>
            <person name="Burke J.M."/>
            <person name="Salse J."/>
            <person name="Munos S."/>
            <person name="Vincourt P."/>
            <person name="Rieseberg L.H."/>
            <person name="Langlade N.B."/>
        </authorList>
    </citation>
    <scope>NUCLEOTIDE SEQUENCE</scope>
    <source>
        <tissue evidence="1">Leaves</tissue>
    </source>
</reference>
<dbReference type="Gramene" id="mRNA:HanXRQr2_Chr05g0196261">
    <property type="protein sequence ID" value="CDS:HanXRQr2_Chr05g0196261.1"/>
    <property type="gene ID" value="HanXRQr2_Chr05g0196261"/>
</dbReference>
<proteinExistence type="predicted"/>
<accession>A0A9K3IWH3</accession>
<gene>
    <name evidence="1" type="ORF">HanXRQr2_Chr05g0196261</name>
</gene>
<comment type="caution">
    <text evidence="1">The sequence shown here is derived from an EMBL/GenBank/DDBJ whole genome shotgun (WGS) entry which is preliminary data.</text>
</comment>
<organism evidence="1 2">
    <name type="scientific">Helianthus annuus</name>
    <name type="common">Common sunflower</name>
    <dbReference type="NCBI Taxonomy" id="4232"/>
    <lineage>
        <taxon>Eukaryota</taxon>
        <taxon>Viridiplantae</taxon>
        <taxon>Streptophyta</taxon>
        <taxon>Embryophyta</taxon>
        <taxon>Tracheophyta</taxon>
        <taxon>Spermatophyta</taxon>
        <taxon>Magnoliopsida</taxon>
        <taxon>eudicotyledons</taxon>
        <taxon>Gunneridae</taxon>
        <taxon>Pentapetalae</taxon>
        <taxon>asterids</taxon>
        <taxon>campanulids</taxon>
        <taxon>Asterales</taxon>
        <taxon>Asteraceae</taxon>
        <taxon>Asteroideae</taxon>
        <taxon>Heliantheae alliance</taxon>
        <taxon>Heliantheae</taxon>
        <taxon>Helianthus</taxon>
    </lineage>
</organism>
<protein>
    <submittedName>
        <fullName evidence="1">Uncharacterized protein</fullName>
    </submittedName>
</protein>
<sequence>MSITHHTLSKSFKKKKTKLNCININFFTREKDDALYVPRVVEMTAGGVRDGSMRGEDAIMWRPAPNTYCVT</sequence>
<keyword evidence="2" id="KW-1185">Reference proteome</keyword>
<reference evidence="1" key="2">
    <citation type="submission" date="2020-06" db="EMBL/GenBank/DDBJ databases">
        <title>Helianthus annuus Genome sequencing and assembly Release 2.</title>
        <authorList>
            <person name="Gouzy J."/>
            <person name="Langlade N."/>
            <person name="Munos S."/>
        </authorList>
    </citation>
    <scope>NUCLEOTIDE SEQUENCE</scope>
    <source>
        <tissue evidence="1">Leaves</tissue>
    </source>
</reference>